<sequence>MTGATVNASIKIEDGKYSAAGLDATKVYEVRIRKNSDVQSNVTAKPRFSDTVTVNVDASTKTFVDKVIEKKDEIKDALTDSNAAAGKVYELFAAAKDNESKLVDYAEQIRNSQQPNLTVLAHSTKTIDGVAADWDTNYTVLFDADYNLPSNENPIAQYDDDKDILKVQRVKVARDDANFYLLWEMPEGRNFYSKDGTDHYVYALKIYPTGYSEDDKDKDDDRWLAHIFMGLNTGYVKDEAKQERVFKLTAASGLLTSDDGDHADFFYEIDDVSNGLLGNSYLKRANIKASMIGDNKFEMQVPLDLIKQALVVSTQLKPDYDNAVEIVMTVAKTMYKGYDYFDDDSPNRKNTSRANIKNVLLVNFNDVDFSGI</sequence>
<dbReference type="AlphaFoldDB" id="A0A388TG92"/>
<dbReference type="EMBL" id="BGZN01000186">
    <property type="protein sequence ID" value="GBR75194.1"/>
    <property type="molecule type" value="Genomic_DNA"/>
</dbReference>
<evidence type="ECO:0000313" key="1">
    <source>
        <dbReference type="EMBL" id="GBR75194.1"/>
    </source>
</evidence>
<keyword evidence="2" id="KW-1185">Reference proteome</keyword>
<proteinExistence type="predicted"/>
<gene>
    <name evidence="1" type="ORF">NO1_2225</name>
</gene>
<accession>A0A388TG92</accession>
<comment type="caution">
    <text evidence="1">The sequence shown here is derived from an EMBL/GenBank/DDBJ whole genome shotgun (WGS) entry which is preliminary data.</text>
</comment>
<name>A0A388TG92_TERA1</name>
<reference evidence="1 2" key="1">
    <citation type="journal article" date="2019" name="ISME J.">
        <title>Genome analyses of uncultured TG2/ZB3 bacteria in 'Margulisbacteria' specifically attached to ectosymbiotic spirochetes of protists in the termite gut.</title>
        <authorList>
            <person name="Utami Y.D."/>
            <person name="Kuwahara H."/>
            <person name="Igai K."/>
            <person name="Murakami T."/>
            <person name="Sugaya K."/>
            <person name="Morikawa T."/>
            <person name="Nagura Y."/>
            <person name="Yuki M."/>
            <person name="Deevong P."/>
            <person name="Inoue T."/>
            <person name="Kihara K."/>
            <person name="Lo N."/>
            <person name="Yamada A."/>
            <person name="Ohkuma M."/>
            <person name="Hongoh Y."/>
        </authorList>
    </citation>
    <scope>NUCLEOTIDE SEQUENCE [LARGE SCALE GENOMIC DNA]</scope>
    <source>
        <strain evidence="1">NkOx7-01</strain>
    </source>
</reference>
<dbReference type="Proteomes" id="UP000269352">
    <property type="component" value="Unassembled WGS sequence"/>
</dbReference>
<organism evidence="1 2">
    <name type="scientific">Termititenax aidoneus</name>
    <dbReference type="NCBI Taxonomy" id="2218524"/>
    <lineage>
        <taxon>Bacteria</taxon>
        <taxon>Bacillati</taxon>
        <taxon>Candidatus Margulisiibacteriota</taxon>
        <taxon>Candidatus Termititenacia</taxon>
        <taxon>Candidatus Termititenacales</taxon>
        <taxon>Candidatus Termititenacaceae</taxon>
        <taxon>Candidatus Termititenax</taxon>
    </lineage>
</organism>
<protein>
    <submittedName>
        <fullName evidence="1">Uncharacterized protein</fullName>
    </submittedName>
</protein>
<evidence type="ECO:0000313" key="2">
    <source>
        <dbReference type="Proteomes" id="UP000269352"/>
    </source>
</evidence>